<dbReference type="STRING" id="8022.A0A060WN70"/>
<reference evidence="2" key="2">
    <citation type="submission" date="2014-03" db="EMBL/GenBank/DDBJ databases">
        <authorList>
            <person name="Genoscope - CEA"/>
        </authorList>
    </citation>
    <scope>NUCLEOTIDE SEQUENCE</scope>
</reference>
<dbReference type="EMBL" id="FR904644">
    <property type="protein sequence ID" value="CDQ68818.1"/>
    <property type="molecule type" value="Genomic_DNA"/>
</dbReference>
<dbReference type="AlphaFoldDB" id="A0A060WN70"/>
<reference evidence="2" key="1">
    <citation type="journal article" date="2014" name="Nat. Commun.">
        <title>The rainbow trout genome provides novel insights into evolution after whole-genome duplication in vertebrates.</title>
        <authorList>
            <person name="Berthelot C."/>
            <person name="Brunet F."/>
            <person name="Chalopin D."/>
            <person name="Juanchich A."/>
            <person name="Bernard M."/>
            <person name="Noel B."/>
            <person name="Bento P."/>
            <person name="Da Silva C."/>
            <person name="Labadie K."/>
            <person name="Alberti A."/>
            <person name="Aury J.M."/>
            <person name="Louis A."/>
            <person name="Dehais P."/>
            <person name="Bardou P."/>
            <person name="Montfort J."/>
            <person name="Klopp C."/>
            <person name="Cabau C."/>
            <person name="Gaspin C."/>
            <person name="Thorgaard G.H."/>
            <person name="Boussaha M."/>
            <person name="Quillet E."/>
            <person name="Guyomard R."/>
            <person name="Galiana D."/>
            <person name="Bobe J."/>
            <person name="Volff J.N."/>
            <person name="Genet C."/>
            <person name="Wincker P."/>
            <person name="Jaillon O."/>
            <person name="Roest Crollius H."/>
            <person name="Guiguen Y."/>
        </authorList>
    </citation>
    <scope>NUCLEOTIDE SEQUENCE [LARGE SCALE GENOMIC DNA]</scope>
</reference>
<dbReference type="GO" id="GO:0005768">
    <property type="term" value="C:endosome"/>
    <property type="evidence" value="ECO:0007669"/>
    <property type="project" value="TreeGrafter"/>
</dbReference>
<feature type="region of interest" description="Disordered" evidence="1">
    <location>
        <begin position="1"/>
        <end position="21"/>
    </location>
</feature>
<dbReference type="InterPro" id="IPR040314">
    <property type="entry name" value="DOP1"/>
</dbReference>
<dbReference type="PANTHER" id="PTHR14042">
    <property type="entry name" value="DOPEY-RELATED"/>
    <property type="match status" value="1"/>
</dbReference>
<dbReference type="GO" id="GO:0005829">
    <property type="term" value="C:cytosol"/>
    <property type="evidence" value="ECO:0007669"/>
    <property type="project" value="GOC"/>
</dbReference>
<dbReference type="GO" id="GO:0005802">
    <property type="term" value="C:trans-Golgi network"/>
    <property type="evidence" value="ECO:0007669"/>
    <property type="project" value="TreeGrafter"/>
</dbReference>
<dbReference type="PaxDb" id="8022-A0A060WN70"/>
<protein>
    <submittedName>
        <fullName evidence="2">Uncharacterized protein</fullName>
    </submittedName>
</protein>
<evidence type="ECO:0000313" key="2">
    <source>
        <dbReference type="EMBL" id="CDQ68818.1"/>
    </source>
</evidence>
<sequence length="387" mass="43007">MEHEIGPGEGESPFLPLRSEDSGLGISASPSELHLLPGAGLGPEEAGIVKESEGVWRKGGSVETITQYLQDILAFIISRYLLVQVEDVRGQEEAVQSDPAALSPGRKSSFREGPQITTTQIKDKLAELFTPNKHKPRATSDPPVPDPPTERKKGRRCAGGGVDWGAGYMPRSRAEISEECRQAFTAACHLLLESTTFPLYLSEGESHGLYNDMFNHTGSDVDSLPVWLRSLMTLCCLSRDYHVQHTAMSSLLELINHSRSLALVIQDKTRRYQASDANPLSGRLQMVTMPPIYPGLLSTIEQGTDFYQRVAQVLWCQLDMERREQHTSCVELFYRLHCLAPSASICEDIICQALLHRDKVQSTQDFTVLSRQTVHYTPTAKIHPIPL</sequence>
<evidence type="ECO:0000313" key="3">
    <source>
        <dbReference type="Proteomes" id="UP000193380"/>
    </source>
</evidence>
<dbReference type="PANTHER" id="PTHR14042:SF23">
    <property type="entry name" value="PROTEIN DOPEY-2"/>
    <property type="match status" value="1"/>
</dbReference>
<evidence type="ECO:0000256" key="1">
    <source>
        <dbReference type="SAM" id="MobiDB-lite"/>
    </source>
</evidence>
<name>A0A060WN70_ONCMY</name>
<accession>A0A060WN70</accession>
<organism evidence="2 3">
    <name type="scientific">Oncorhynchus mykiss</name>
    <name type="common">Rainbow trout</name>
    <name type="synonym">Salmo gairdneri</name>
    <dbReference type="NCBI Taxonomy" id="8022"/>
    <lineage>
        <taxon>Eukaryota</taxon>
        <taxon>Metazoa</taxon>
        <taxon>Chordata</taxon>
        <taxon>Craniata</taxon>
        <taxon>Vertebrata</taxon>
        <taxon>Euteleostomi</taxon>
        <taxon>Actinopterygii</taxon>
        <taxon>Neopterygii</taxon>
        <taxon>Teleostei</taxon>
        <taxon>Protacanthopterygii</taxon>
        <taxon>Salmoniformes</taxon>
        <taxon>Salmonidae</taxon>
        <taxon>Salmoninae</taxon>
        <taxon>Oncorhynchus</taxon>
    </lineage>
</organism>
<dbReference type="GO" id="GO:0006895">
    <property type="term" value="P:Golgi to endosome transport"/>
    <property type="evidence" value="ECO:0007669"/>
    <property type="project" value="InterPro"/>
</dbReference>
<feature type="region of interest" description="Disordered" evidence="1">
    <location>
        <begin position="92"/>
        <end position="117"/>
    </location>
</feature>
<gene>
    <name evidence="2" type="ORF">GSONMT00042055001</name>
</gene>
<dbReference type="Proteomes" id="UP000193380">
    <property type="component" value="Unassembled WGS sequence"/>
</dbReference>
<proteinExistence type="predicted"/>
<feature type="region of interest" description="Disordered" evidence="1">
    <location>
        <begin position="129"/>
        <end position="158"/>
    </location>
</feature>